<keyword evidence="2" id="KW-0812">Transmembrane</keyword>
<dbReference type="EMBL" id="CP023344">
    <property type="protein sequence ID" value="ATC64054.1"/>
    <property type="molecule type" value="Genomic_DNA"/>
</dbReference>
<evidence type="ECO:0000313" key="3">
    <source>
        <dbReference type="EMBL" id="ATC64054.1"/>
    </source>
</evidence>
<evidence type="ECO:0000256" key="2">
    <source>
        <dbReference type="SAM" id="Phobius"/>
    </source>
</evidence>
<sequence length="112" mass="12192">MPQQLLGFAVVCIALSVGLQKRQLWVWYAVWALFLFFAIQIAALVAHVLSTAQTTRAAALGCTGAAGIALFWTPIAIWWAKRRNDFGKPRAHSTKPPPNGTKKPDANTSGFV</sequence>
<dbReference type="AlphaFoldDB" id="A0A290Q6D5"/>
<keyword evidence="2" id="KW-0472">Membrane</keyword>
<feature type="transmembrane region" description="Helical" evidence="2">
    <location>
        <begin position="57"/>
        <end position="80"/>
    </location>
</feature>
<feature type="transmembrane region" description="Helical" evidence="2">
    <location>
        <begin position="28"/>
        <end position="50"/>
    </location>
</feature>
<proteinExistence type="predicted"/>
<keyword evidence="2" id="KW-1133">Transmembrane helix</keyword>
<dbReference type="KEGG" id="vbh:CMV30_08875"/>
<name>A0A290Q6D5_9BACT</name>
<gene>
    <name evidence="3" type="ORF">CMV30_08875</name>
</gene>
<organism evidence="3 4">
    <name type="scientific">Nibricoccus aquaticus</name>
    <dbReference type="NCBI Taxonomy" id="2576891"/>
    <lineage>
        <taxon>Bacteria</taxon>
        <taxon>Pseudomonadati</taxon>
        <taxon>Verrucomicrobiota</taxon>
        <taxon>Opitutia</taxon>
        <taxon>Opitutales</taxon>
        <taxon>Opitutaceae</taxon>
        <taxon>Nibricoccus</taxon>
    </lineage>
</organism>
<protein>
    <submittedName>
        <fullName evidence="3">Uncharacterized protein</fullName>
    </submittedName>
</protein>
<reference evidence="3 4" key="1">
    <citation type="submission" date="2017-09" db="EMBL/GenBank/DDBJ databases">
        <title>Complete genome sequence of Verrucomicrobial strain HZ-65, isolated from freshwater.</title>
        <authorList>
            <person name="Choi A."/>
        </authorList>
    </citation>
    <scope>NUCLEOTIDE SEQUENCE [LARGE SCALE GENOMIC DNA]</scope>
    <source>
        <strain evidence="3 4">HZ-65</strain>
    </source>
</reference>
<dbReference type="RefSeq" id="WP_096055686.1">
    <property type="nucleotide sequence ID" value="NZ_CP023344.1"/>
</dbReference>
<evidence type="ECO:0000313" key="4">
    <source>
        <dbReference type="Proteomes" id="UP000217265"/>
    </source>
</evidence>
<keyword evidence="4" id="KW-1185">Reference proteome</keyword>
<dbReference type="Proteomes" id="UP000217265">
    <property type="component" value="Chromosome"/>
</dbReference>
<feature type="region of interest" description="Disordered" evidence="1">
    <location>
        <begin position="88"/>
        <end position="112"/>
    </location>
</feature>
<accession>A0A290Q6D5</accession>
<evidence type="ECO:0000256" key="1">
    <source>
        <dbReference type="SAM" id="MobiDB-lite"/>
    </source>
</evidence>